<feature type="transmembrane region" description="Helical" evidence="11">
    <location>
        <begin position="361"/>
        <end position="385"/>
    </location>
</feature>
<evidence type="ECO:0000256" key="4">
    <source>
        <dbReference type="ARBA" id="ARBA00022676"/>
    </source>
</evidence>
<feature type="transmembrane region" description="Helical" evidence="11">
    <location>
        <begin position="285"/>
        <end position="306"/>
    </location>
</feature>
<proteinExistence type="inferred from homology"/>
<dbReference type="InterPro" id="IPR005599">
    <property type="entry name" value="GPI_mannosylTrfase"/>
</dbReference>
<feature type="transmembrane region" description="Helical" evidence="11">
    <location>
        <begin position="255"/>
        <end position="278"/>
    </location>
</feature>
<evidence type="ECO:0000256" key="13">
    <source>
        <dbReference type="SAM" id="SignalP"/>
    </source>
</evidence>
<dbReference type="AlphaFoldDB" id="A0A9Q1BQL6"/>
<evidence type="ECO:0000256" key="9">
    <source>
        <dbReference type="ARBA" id="ARBA00023136"/>
    </source>
</evidence>
<dbReference type="EMBL" id="JAIZAY010000013">
    <property type="protein sequence ID" value="KAJ8031067.1"/>
    <property type="molecule type" value="Genomic_DNA"/>
</dbReference>
<comment type="similarity">
    <text evidence="10">Belongs to the glycosyltransferase 22 family. PIGZ subfamily.</text>
</comment>
<feature type="region of interest" description="Disordered" evidence="12">
    <location>
        <begin position="173"/>
        <end position="214"/>
    </location>
</feature>
<name>A0A9Q1BQL6_HOLLE</name>
<dbReference type="Pfam" id="PF03901">
    <property type="entry name" value="Glyco_transf_22"/>
    <property type="match status" value="1"/>
</dbReference>
<evidence type="ECO:0000256" key="11">
    <source>
        <dbReference type="RuleBase" id="RU363075"/>
    </source>
</evidence>
<protein>
    <recommendedName>
        <fullName evidence="11">Mannosyltransferase</fullName>
        <ecNumber evidence="11">2.4.1.-</ecNumber>
    </recommendedName>
</protein>
<evidence type="ECO:0000256" key="3">
    <source>
        <dbReference type="ARBA" id="ARBA00022502"/>
    </source>
</evidence>
<keyword evidence="8 11" id="KW-1133">Transmembrane helix</keyword>
<feature type="chain" id="PRO_5040266126" description="Mannosyltransferase" evidence="13">
    <location>
        <begin position="18"/>
        <end position="645"/>
    </location>
</feature>
<keyword evidence="5" id="KW-0808">Transferase</keyword>
<evidence type="ECO:0000313" key="15">
    <source>
        <dbReference type="Proteomes" id="UP001152320"/>
    </source>
</evidence>
<keyword evidence="6 11" id="KW-0812">Transmembrane</keyword>
<gene>
    <name evidence="14" type="ORF">HOLleu_27672</name>
</gene>
<dbReference type="GO" id="GO:0006506">
    <property type="term" value="P:GPI anchor biosynthetic process"/>
    <property type="evidence" value="ECO:0007669"/>
    <property type="project" value="UniProtKB-KW"/>
</dbReference>
<feature type="compositionally biased region" description="Basic and acidic residues" evidence="12">
    <location>
        <begin position="174"/>
        <end position="196"/>
    </location>
</feature>
<dbReference type="Proteomes" id="UP001152320">
    <property type="component" value="Chromosome 13"/>
</dbReference>
<feature type="transmembrane region" description="Helical" evidence="11">
    <location>
        <begin position="449"/>
        <end position="468"/>
    </location>
</feature>
<evidence type="ECO:0000313" key="14">
    <source>
        <dbReference type="EMBL" id="KAJ8031067.1"/>
    </source>
</evidence>
<keyword evidence="3" id="KW-0337">GPI-anchor biosynthesis</keyword>
<dbReference type="EC" id="2.4.1.-" evidence="11"/>
<evidence type="ECO:0000256" key="12">
    <source>
        <dbReference type="SAM" id="MobiDB-lite"/>
    </source>
</evidence>
<reference evidence="14" key="1">
    <citation type="submission" date="2021-10" db="EMBL/GenBank/DDBJ databases">
        <title>Tropical sea cucumber genome reveals ecological adaptation and Cuvierian tubules defense mechanism.</title>
        <authorList>
            <person name="Chen T."/>
        </authorList>
    </citation>
    <scope>NUCLEOTIDE SEQUENCE</scope>
    <source>
        <strain evidence="14">Nanhai2018</strain>
        <tissue evidence="14">Muscle</tissue>
    </source>
</reference>
<feature type="transmembrane region" description="Helical" evidence="11">
    <location>
        <begin position="424"/>
        <end position="442"/>
    </location>
</feature>
<dbReference type="GO" id="GO:0000026">
    <property type="term" value="F:alpha-1,2-mannosyltransferase activity"/>
    <property type="evidence" value="ECO:0007669"/>
    <property type="project" value="TreeGrafter"/>
</dbReference>
<dbReference type="PANTHER" id="PTHR22760:SF3">
    <property type="entry name" value="GPI MANNOSYLTRANSFERASE 4"/>
    <property type="match status" value="1"/>
</dbReference>
<evidence type="ECO:0000256" key="10">
    <source>
        <dbReference type="ARBA" id="ARBA00038466"/>
    </source>
</evidence>
<accession>A0A9Q1BQL6</accession>
<keyword evidence="4 11" id="KW-0328">Glycosyltransferase</keyword>
<feature type="signal peptide" evidence="13">
    <location>
        <begin position="1"/>
        <end position="17"/>
    </location>
</feature>
<evidence type="ECO:0000256" key="5">
    <source>
        <dbReference type="ARBA" id="ARBA00022679"/>
    </source>
</evidence>
<evidence type="ECO:0000256" key="8">
    <source>
        <dbReference type="ARBA" id="ARBA00022989"/>
    </source>
</evidence>
<evidence type="ECO:0000256" key="7">
    <source>
        <dbReference type="ARBA" id="ARBA00022824"/>
    </source>
</evidence>
<comment type="caution">
    <text evidence="14">The sequence shown here is derived from an EMBL/GenBank/DDBJ whole genome shotgun (WGS) entry which is preliminary data.</text>
</comment>
<keyword evidence="13" id="KW-0732">Signal</keyword>
<keyword evidence="9 11" id="KW-0472">Membrane</keyword>
<organism evidence="14 15">
    <name type="scientific">Holothuria leucospilota</name>
    <name type="common">Black long sea cucumber</name>
    <name type="synonym">Mertensiothuria leucospilota</name>
    <dbReference type="NCBI Taxonomy" id="206669"/>
    <lineage>
        <taxon>Eukaryota</taxon>
        <taxon>Metazoa</taxon>
        <taxon>Echinodermata</taxon>
        <taxon>Eleutherozoa</taxon>
        <taxon>Echinozoa</taxon>
        <taxon>Holothuroidea</taxon>
        <taxon>Aspidochirotacea</taxon>
        <taxon>Aspidochirotida</taxon>
        <taxon>Holothuriidae</taxon>
        <taxon>Holothuria</taxon>
    </lineage>
</organism>
<keyword evidence="15" id="KW-1185">Reference proteome</keyword>
<evidence type="ECO:0000256" key="6">
    <source>
        <dbReference type="ARBA" id="ARBA00022692"/>
    </source>
</evidence>
<dbReference type="GO" id="GO:0005789">
    <property type="term" value="C:endoplasmic reticulum membrane"/>
    <property type="evidence" value="ECO:0007669"/>
    <property type="project" value="UniProtKB-SubCell"/>
</dbReference>
<dbReference type="PANTHER" id="PTHR22760">
    <property type="entry name" value="GLYCOSYLTRANSFERASE"/>
    <property type="match status" value="1"/>
</dbReference>
<keyword evidence="7 11" id="KW-0256">Endoplasmic reticulum</keyword>
<evidence type="ECO:0000256" key="2">
    <source>
        <dbReference type="ARBA" id="ARBA00004687"/>
    </source>
</evidence>
<dbReference type="OrthoDB" id="10066429at2759"/>
<evidence type="ECO:0000256" key="1">
    <source>
        <dbReference type="ARBA" id="ARBA00004477"/>
    </source>
</evidence>
<comment type="pathway">
    <text evidence="2">Glycolipid biosynthesis; glycosylphosphatidylinositol-anchor biosynthesis.</text>
</comment>
<feature type="transmembrane region" description="Helical" evidence="11">
    <location>
        <begin position="397"/>
        <end position="418"/>
    </location>
</feature>
<sequence length="645" mass="74099">MAYKLWLFLVFVRFLWVFQPQTGYIHPDEFFQNPEPLAGDMFGYDVHRTWEFNKTQLSRSLFFPTLTSGIPFLILKSLSEVDLVQITPATLLIFPRLAMVIFSLSTDFCIYNISKLLGFNAKKCLNVFASSYIVLVFCSRTFSNPIEMGVFALILLMVVDSRQYQLAPQASIKTTKDPEKKTKDKEKNTKEQETKKGGKKGKGQGIVKEKKEAKETATKLSRKEITQLRRKNISAGFWLGIFILEGFFNRVTLGLYALFPLLFWLTGSATSFSFSAILTIVKNGLLIVPGFLVHLILHLVLDSLYAETLDHRFFRDMDFAVKNLNFDLLSNITLTPLNLIRYNLDHGNLETHGIHPRVTHFFFNLPLLCLPLFISFVMEVFSVYFKGKSARPNFTNSSCRAFLGLCFFTPVLLISVFPHQEARYVIPAVIPLILLYSEYVTLPSGFPNAPWIVWNLMGSLVFGVLHQGGMLPCLTHINGMLTEPAHDKPVSYHMVFYHTYMPPRHLLMWTKPPHVDKKGEVSHMLHIHDMMGSERMTLLRKVDELMDPKTPIPKPYRREVYVIAPASLDPIFCRKNIKNNYKLVKTFSPHLSMEDPPILFPSYTCVEEKERSPARMSQIDKLKFSFSLNLYKVERVIHVQTSFKA</sequence>
<comment type="subcellular location">
    <subcellularLocation>
        <location evidence="1 11">Endoplasmic reticulum membrane</location>
        <topology evidence="1 11">Multi-pass membrane protein</topology>
    </subcellularLocation>
</comment>